<keyword evidence="1" id="KW-1133">Transmembrane helix</keyword>
<dbReference type="AlphaFoldDB" id="A0A926GG43"/>
<reference evidence="2" key="1">
    <citation type="submission" date="2020-08" db="EMBL/GenBank/DDBJ databases">
        <title>Paracoccus amoyensis sp. nov., isolated from the surface seawater at coast of Xiamen, Fujian.</title>
        <authorList>
            <person name="Lyu L."/>
        </authorList>
    </citation>
    <scope>NUCLEOTIDE SEQUENCE</scope>
    <source>
        <strain evidence="2">11-3</strain>
    </source>
</reference>
<keyword evidence="1" id="KW-0812">Transmembrane</keyword>
<evidence type="ECO:0000256" key="1">
    <source>
        <dbReference type="SAM" id="Phobius"/>
    </source>
</evidence>
<keyword evidence="3" id="KW-1185">Reference proteome</keyword>
<comment type="caution">
    <text evidence="2">The sequence shown here is derived from an EMBL/GenBank/DDBJ whole genome shotgun (WGS) entry which is preliminary data.</text>
</comment>
<feature type="transmembrane region" description="Helical" evidence="1">
    <location>
        <begin position="6"/>
        <end position="30"/>
    </location>
</feature>
<protein>
    <submittedName>
        <fullName evidence="2">Uncharacterized protein</fullName>
    </submittedName>
</protein>
<dbReference type="EMBL" id="JACOQL010000002">
    <property type="protein sequence ID" value="MBC9246447.1"/>
    <property type="molecule type" value="Genomic_DNA"/>
</dbReference>
<accession>A0A926GG43</accession>
<keyword evidence="1" id="KW-0472">Membrane</keyword>
<evidence type="ECO:0000313" key="2">
    <source>
        <dbReference type="EMBL" id="MBC9246447.1"/>
    </source>
</evidence>
<proteinExistence type="predicted"/>
<sequence>MLLQISIGSIMMLITVFLSGLSVLSFAAFFNKTGNRPDDRLHGRGIAPYPGAATET</sequence>
<dbReference type="RefSeq" id="WP_187792932.1">
    <property type="nucleotide sequence ID" value="NZ_JACOQL010000002.1"/>
</dbReference>
<evidence type="ECO:0000313" key="3">
    <source>
        <dbReference type="Proteomes" id="UP000608594"/>
    </source>
</evidence>
<name>A0A926GG43_9RHOB</name>
<gene>
    <name evidence="2" type="ORF">H4P12_06910</name>
</gene>
<organism evidence="2 3">
    <name type="scientific">Paracoccus amoyensis</name>
    <dbReference type="NCBI Taxonomy" id="2760093"/>
    <lineage>
        <taxon>Bacteria</taxon>
        <taxon>Pseudomonadati</taxon>
        <taxon>Pseudomonadota</taxon>
        <taxon>Alphaproteobacteria</taxon>
        <taxon>Rhodobacterales</taxon>
        <taxon>Paracoccaceae</taxon>
        <taxon>Paracoccus</taxon>
    </lineage>
</organism>
<dbReference type="Proteomes" id="UP000608594">
    <property type="component" value="Unassembled WGS sequence"/>
</dbReference>